<keyword evidence="3" id="KW-1133">Transmembrane helix</keyword>
<organism evidence="5 6">
    <name type="scientific">Ramazzottius varieornatus</name>
    <name type="common">Water bear</name>
    <name type="synonym">Tardigrade</name>
    <dbReference type="NCBI Taxonomy" id="947166"/>
    <lineage>
        <taxon>Eukaryota</taxon>
        <taxon>Metazoa</taxon>
        <taxon>Ecdysozoa</taxon>
        <taxon>Tardigrada</taxon>
        <taxon>Eutardigrada</taxon>
        <taxon>Parachela</taxon>
        <taxon>Hypsibioidea</taxon>
        <taxon>Ramazzottiidae</taxon>
        <taxon>Ramazzottius</taxon>
    </lineage>
</organism>
<dbReference type="InterPro" id="IPR019383">
    <property type="entry name" value="Golgin_A_7/ERF4"/>
</dbReference>
<reference evidence="5 6" key="1">
    <citation type="journal article" date="2016" name="Nat. Commun.">
        <title>Extremotolerant tardigrade genome and improved radiotolerance of human cultured cells by tardigrade-unique protein.</title>
        <authorList>
            <person name="Hashimoto T."/>
            <person name="Horikawa D.D."/>
            <person name="Saito Y."/>
            <person name="Kuwahara H."/>
            <person name="Kozuka-Hata H."/>
            <person name="Shin-I T."/>
            <person name="Minakuchi Y."/>
            <person name="Ohishi K."/>
            <person name="Motoyama A."/>
            <person name="Aizu T."/>
            <person name="Enomoto A."/>
            <person name="Kondo K."/>
            <person name="Tanaka S."/>
            <person name="Hara Y."/>
            <person name="Koshikawa S."/>
            <person name="Sagara H."/>
            <person name="Miura T."/>
            <person name="Yokobori S."/>
            <person name="Miyagawa K."/>
            <person name="Suzuki Y."/>
            <person name="Kubo T."/>
            <person name="Oyama M."/>
            <person name="Kohara Y."/>
            <person name="Fujiyama A."/>
            <person name="Arakawa K."/>
            <person name="Katayama T."/>
            <person name="Toyoda A."/>
            <person name="Kunieda T."/>
        </authorList>
    </citation>
    <scope>NUCLEOTIDE SEQUENCE [LARGE SCALE GENOMIC DNA]</scope>
    <source>
        <strain evidence="5 6">YOKOZUNA-1</strain>
    </source>
</reference>
<evidence type="ECO:0000259" key="4">
    <source>
        <dbReference type="Pfam" id="PF10256"/>
    </source>
</evidence>
<feature type="transmembrane region" description="Helical" evidence="3">
    <location>
        <begin position="85"/>
        <end position="109"/>
    </location>
</feature>
<comment type="subcellular location">
    <subcellularLocation>
        <location evidence="1">Membrane</location>
    </subcellularLocation>
</comment>
<gene>
    <name evidence="5" type="primary">RvY_16017-1</name>
    <name evidence="5" type="synonym">RvY_16017.1</name>
    <name evidence="5" type="ORF">RvY_16017</name>
</gene>
<dbReference type="GO" id="GO:0016020">
    <property type="term" value="C:membrane"/>
    <property type="evidence" value="ECO:0007669"/>
    <property type="project" value="UniProtKB-SubCell"/>
</dbReference>
<keyword evidence="2 3" id="KW-0472">Membrane</keyword>
<keyword evidence="3" id="KW-0812">Transmembrane</keyword>
<evidence type="ECO:0000313" key="5">
    <source>
        <dbReference type="EMBL" id="GAV05972.1"/>
    </source>
</evidence>
<comment type="caution">
    <text evidence="5">The sequence shown here is derived from an EMBL/GenBank/DDBJ whole genome shotgun (WGS) entry which is preliminary data.</text>
</comment>
<dbReference type="InterPro" id="IPR039735">
    <property type="entry name" value="CHIC1/2"/>
</dbReference>
<keyword evidence="6" id="KW-1185">Reference proteome</keyword>
<protein>
    <recommendedName>
        <fullName evidence="4">Golgin subfamily A member 7/ERF4 domain-containing protein</fullName>
    </recommendedName>
</protein>
<dbReference type="Pfam" id="PF10256">
    <property type="entry name" value="Erf4"/>
    <property type="match status" value="1"/>
</dbReference>
<proteinExistence type="predicted"/>
<dbReference type="AlphaFoldDB" id="A0A1D1VWY7"/>
<name>A0A1D1VWY7_RAMVA</name>
<feature type="domain" description="Golgin subfamily A member 7/ERF4" evidence="4">
    <location>
        <begin position="48"/>
        <end position="136"/>
    </location>
</feature>
<evidence type="ECO:0000256" key="3">
    <source>
        <dbReference type="SAM" id="Phobius"/>
    </source>
</evidence>
<accession>A0A1D1VWY7</accession>
<dbReference type="PANTHER" id="PTHR13005:SF4">
    <property type="entry name" value="CYSTEINE-RICH HYDROPHOBIC PROTEIN"/>
    <property type="match status" value="1"/>
</dbReference>
<evidence type="ECO:0000256" key="1">
    <source>
        <dbReference type="ARBA" id="ARBA00004370"/>
    </source>
</evidence>
<dbReference type="STRING" id="947166.A0A1D1VWY7"/>
<evidence type="ECO:0000313" key="6">
    <source>
        <dbReference type="Proteomes" id="UP000186922"/>
    </source>
</evidence>
<dbReference type="EMBL" id="BDGG01000012">
    <property type="protein sequence ID" value="GAV05972.1"/>
    <property type="molecule type" value="Genomic_DNA"/>
</dbReference>
<dbReference type="PANTHER" id="PTHR13005">
    <property type="entry name" value="CYSTEINE-RICH HYDROPHOBIC DOMAIN PROTEIN BRAIN X-LINKED PROTEIN"/>
    <property type="match status" value="1"/>
</dbReference>
<dbReference type="Proteomes" id="UP000186922">
    <property type="component" value="Unassembled WGS sequence"/>
</dbReference>
<sequence length="167" mass="19283">MDEMIYEEHEIDTIQPFEDSPQPFPVVTPEPVIVRGTGNLTIFGLNNRFDTEFPSALTSKVAPEEYKASISRINAILHRTLPVSVKWLICGCFCCCCTLGCSLFPVVALRRRTRLLIEKALDYENQRLYNRLSLHWRLSKQRRDATGMLEYVLLIEIQPKIPLMRPD</sequence>
<dbReference type="OrthoDB" id="67682at2759"/>
<evidence type="ECO:0000256" key="2">
    <source>
        <dbReference type="ARBA" id="ARBA00023136"/>
    </source>
</evidence>